<dbReference type="OrthoDB" id="70489at2"/>
<keyword evidence="13" id="KW-0594">Phospholipid biosynthesis</keyword>
<organism evidence="20 21">
    <name type="scientific">Deinococcus radiophilus</name>
    <dbReference type="NCBI Taxonomy" id="32062"/>
    <lineage>
        <taxon>Bacteria</taxon>
        <taxon>Thermotogati</taxon>
        <taxon>Deinococcota</taxon>
        <taxon>Deinococci</taxon>
        <taxon>Deinococcales</taxon>
        <taxon>Deinococcaceae</taxon>
        <taxon>Deinococcus</taxon>
    </lineage>
</organism>
<gene>
    <name evidence="20" type="ORF">EJ104_11625</name>
</gene>
<keyword evidence="3" id="KW-1003">Cell membrane</keyword>
<feature type="binding site" evidence="18">
    <location>
        <position position="32"/>
    </location>
    <ligand>
        <name>a divalent metal cation</name>
        <dbReference type="ChEBI" id="CHEBI:60240"/>
    </ligand>
</feature>
<dbReference type="InterPro" id="IPR036945">
    <property type="entry name" value="DAGK_sf"/>
</dbReference>
<dbReference type="PANTHER" id="PTHR34299:SF1">
    <property type="entry name" value="DIACYLGLYCEROL KINASE"/>
    <property type="match status" value="1"/>
</dbReference>
<feature type="binding site" evidence="17">
    <location>
        <position position="20"/>
    </location>
    <ligand>
        <name>ATP</name>
        <dbReference type="ChEBI" id="CHEBI:30616"/>
    </ligand>
</feature>
<evidence type="ECO:0000256" key="7">
    <source>
        <dbReference type="ARBA" id="ARBA00022741"/>
    </source>
</evidence>
<feature type="binding site" evidence="16">
    <location>
        <position position="70"/>
    </location>
    <ligand>
        <name>substrate</name>
    </ligand>
</feature>
<comment type="caution">
    <text evidence="20">The sequence shown here is derived from an EMBL/GenBank/DDBJ whole genome shotgun (WGS) entry which is preliminary data.</text>
</comment>
<evidence type="ECO:0000256" key="13">
    <source>
        <dbReference type="ARBA" id="ARBA00023209"/>
    </source>
</evidence>
<keyword evidence="18" id="KW-0460">Magnesium</keyword>
<evidence type="ECO:0000256" key="16">
    <source>
        <dbReference type="PIRSR" id="PIRSR600829-2"/>
    </source>
</evidence>
<sequence length="128" mass="13501">MNKNVGSALSARRWMRSAGYAWAGLQRTYRQEANFRFEAWAAVTALGLTLWLDAPLTPILLVCALVLSLELVNSAVEAAIDLLSPGPHPLAAAAKDAAAGAVYVAAFFALLVGLNVLGPPLWALVSGR</sequence>
<dbReference type="GO" id="GO:0046872">
    <property type="term" value="F:metal ion binding"/>
    <property type="evidence" value="ECO:0007669"/>
    <property type="project" value="UniProtKB-KW"/>
</dbReference>
<evidence type="ECO:0000256" key="17">
    <source>
        <dbReference type="PIRSR" id="PIRSR600829-3"/>
    </source>
</evidence>
<evidence type="ECO:0000256" key="18">
    <source>
        <dbReference type="PIRSR" id="PIRSR600829-4"/>
    </source>
</evidence>
<feature type="binding site" evidence="17">
    <location>
        <begin position="95"/>
        <end position="96"/>
    </location>
    <ligand>
        <name>ATP</name>
        <dbReference type="ChEBI" id="CHEBI:30616"/>
    </ligand>
</feature>
<evidence type="ECO:0000256" key="19">
    <source>
        <dbReference type="SAM" id="Phobius"/>
    </source>
</evidence>
<keyword evidence="21" id="KW-1185">Reference proteome</keyword>
<feature type="binding site" evidence="17">
    <location>
        <position position="13"/>
    </location>
    <ligand>
        <name>ATP</name>
        <dbReference type="ChEBI" id="CHEBI:30616"/>
    </ligand>
</feature>
<dbReference type="RefSeq" id="WP_126353004.1">
    <property type="nucleotide sequence ID" value="NZ_CP086380.1"/>
</dbReference>
<feature type="binding site" evidence="16">
    <location>
        <position position="13"/>
    </location>
    <ligand>
        <name>substrate</name>
    </ligand>
</feature>
<dbReference type="GO" id="GO:0016301">
    <property type="term" value="F:kinase activity"/>
    <property type="evidence" value="ECO:0007669"/>
    <property type="project" value="UniProtKB-KW"/>
</dbReference>
<comment type="subcellular location">
    <subcellularLocation>
        <location evidence="1">Cell membrane</location>
        <topology evidence="1">Multi-pass membrane protein</topology>
    </subcellularLocation>
</comment>
<evidence type="ECO:0000256" key="6">
    <source>
        <dbReference type="ARBA" id="ARBA00022692"/>
    </source>
</evidence>
<protein>
    <submittedName>
        <fullName evidence="20">Diacylglycerol kinase</fullName>
    </submittedName>
</protein>
<evidence type="ECO:0000256" key="8">
    <source>
        <dbReference type="ARBA" id="ARBA00022777"/>
    </source>
</evidence>
<keyword evidence="8 20" id="KW-0418">Kinase</keyword>
<comment type="similarity">
    <text evidence="2">Belongs to the bacterial diacylglycerol kinase family.</text>
</comment>
<evidence type="ECO:0000256" key="2">
    <source>
        <dbReference type="ARBA" id="ARBA00005967"/>
    </source>
</evidence>
<keyword evidence="14" id="KW-1208">Phospholipid metabolism</keyword>
<evidence type="ECO:0000256" key="15">
    <source>
        <dbReference type="PIRSR" id="PIRSR600829-1"/>
    </source>
</evidence>
<dbReference type="Proteomes" id="UP000277766">
    <property type="component" value="Unassembled WGS sequence"/>
</dbReference>
<keyword evidence="5" id="KW-0808">Transferase</keyword>
<dbReference type="EMBL" id="RXPE01000033">
    <property type="protein sequence ID" value="RTR25247.1"/>
    <property type="molecule type" value="Genomic_DNA"/>
</dbReference>
<accession>A0A3S0IJ75</accession>
<feature type="transmembrane region" description="Helical" evidence="19">
    <location>
        <begin position="100"/>
        <end position="125"/>
    </location>
</feature>
<evidence type="ECO:0000313" key="21">
    <source>
        <dbReference type="Proteomes" id="UP000277766"/>
    </source>
</evidence>
<evidence type="ECO:0000313" key="20">
    <source>
        <dbReference type="EMBL" id="RTR25247.1"/>
    </source>
</evidence>
<feature type="binding site" evidence="17">
    <location>
        <position position="77"/>
    </location>
    <ligand>
        <name>ATP</name>
        <dbReference type="ChEBI" id="CHEBI:30616"/>
    </ligand>
</feature>
<feature type="active site" description="Proton acceptor" evidence="15">
    <location>
        <position position="70"/>
    </location>
</feature>
<dbReference type="Gene3D" id="1.10.287.3610">
    <property type="match status" value="1"/>
</dbReference>
<dbReference type="GO" id="GO:0008654">
    <property type="term" value="P:phospholipid biosynthetic process"/>
    <property type="evidence" value="ECO:0007669"/>
    <property type="project" value="UniProtKB-KW"/>
</dbReference>
<keyword evidence="18" id="KW-0479">Metal-binding</keyword>
<evidence type="ECO:0000256" key="5">
    <source>
        <dbReference type="ARBA" id="ARBA00022679"/>
    </source>
</evidence>
<evidence type="ECO:0000256" key="1">
    <source>
        <dbReference type="ARBA" id="ARBA00004651"/>
    </source>
</evidence>
<feature type="transmembrane region" description="Helical" evidence="19">
    <location>
        <begin position="35"/>
        <end position="52"/>
    </location>
</feature>
<dbReference type="InterPro" id="IPR000829">
    <property type="entry name" value="DAGK"/>
</dbReference>
<keyword evidence="10 19" id="KW-1133">Transmembrane helix</keyword>
<evidence type="ECO:0000256" key="14">
    <source>
        <dbReference type="ARBA" id="ARBA00023264"/>
    </source>
</evidence>
<keyword evidence="6 19" id="KW-0812">Transmembrane</keyword>
<dbReference type="AlphaFoldDB" id="A0A3S0IJ75"/>
<evidence type="ECO:0000256" key="11">
    <source>
        <dbReference type="ARBA" id="ARBA00023098"/>
    </source>
</evidence>
<dbReference type="GO" id="GO:0005886">
    <property type="term" value="C:plasma membrane"/>
    <property type="evidence" value="ECO:0007669"/>
    <property type="project" value="UniProtKB-SubCell"/>
</dbReference>
<evidence type="ECO:0000256" key="12">
    <source>
        <dbReference type="ARBA" id="ARBA00023136"/>
    </source>
</evidence>
<name>A0A3S0IJ75_9DEIO</name>
<evidence type="ECO:0000256" key="10">
    <source>
        <dbReference type="ARBA" id="ARBA00022989"/>
    </source>
</evidence>
<reference evidence="20 21" key="1">
    <citation type="submission" date="2018-12" db="EMBL/GenBank/DDBJ databases">
        <title>Deinococcus radiophilus ATCC 27603 genome sequencing and assembly.</title>
        <authorList>
            <person name="Maclea K.S."/>
            <person name="Maynard C.R."/>
        </authorList>
    </citation>
    <scope>NUCLEOTIDE SEQUENCE [LARGE SCALE GENOMIC DNA]</scope>
    <source>
        <strain evidence="20 21">ATCC 27603</strain>
    </source>
</reference>
<keyword evidence="12 19" id="KW-0472">Membrane</keyword>
<dbReference type="Pfam" id="PF01219">
    <property type="entry name" value="DAGK_prokar"/>
    <property type="match status" value="1"/>
</dbReference>
<proteinExistence type="inferred from homology"/>
<keyword evidence="9 17" id="KW-0067">ATP-binding</keyword>
<evidence type="ECO:0000256" key="3">
    <source>
        <dbReference type="ARBA" id="ARBA00022475"/>
    </source>
</evidence>
<keyword evidence="7 17" id="KW-0547">Nucleotide-binding</keyword>
<comment type="cofactor">
    <cofactor evidence="18">
        <name>Mg(2+)</name>
        <dbReference type="ChEBI" id="CHEBI:18420"/>
    </cofactor>
    <text evidence="18">Mn(2+), Zn(2+), Cd(2+) and Co(2+) support activity to lesser extents.</text>
</comment>
<dbReference type="PANTHER" id="PTHR34299">
    <property type="entry name" value="DIACYLGLYCEROL KINASE"/>
    <property type="match status" value="1"/>
</dbReference>
<evidence type="ECO:0000256" key="9">
    <source>
        <dbReference type="ARBA" id="ARBA00022840"/>
    </source>
</evidence>
<evidence type="ECO:0000256" key="4">
    <source>
        <dbReference type="ARBA" id="ARBA00022516"/>
    </source>
</evidence>
<dbReference type="CDD" id="cd14263">
    <property type="entry name" value="DAGK_IM_like"/>
    <property type="match status" value="1"/>
</dbReference>
<dbReference type="GO" id="GO:0005524">
    <property type="term" value="F:ATP binding"/>
    <property type="evidence" value="ECO:0007669"/>
    <property type="project" value="UniProtKB-KW"/>
</dbReference>
<feature type="binding site" evidence="18">
    <location>
        <position position="77"/>
    </location>
    <ligand>
        <name>a divalent metal cation</name>
        <dbReference type="ChEBI" id="CHEBI:60240"/>
    </ligand>
</feature>
<keyword evidence="11" id="KW-0443">Lipid metabolism</keyword>
<keyword evidence="4" id="KW-0444">Lipid biosynthesis</keyword>
<feature type="binding site" evidence="17">
    <location>
        <position position="32"/>
    </location>
    <ligand>
        <name>ATP</name>
        <dbReference type="ChEBI" id="CHEBI:30616"/>
    </ligand>
</feature>